<comment type="caution">
    <text evidence="2">The sequence shown here is derived from an EMBL/GenBank/DDBJ whole genome shotgun (WGS) entry which is preliminary data.</text>
</comment>
<dbReference type="PANTHER" id="PTHR18978:SF1">
    <property type="entry name" value="GRIP1-ASSOCIATED PROTEIN 1"/>
    <property type="match status" value="1"/>
</dbReference>
<organism evidence="2 3">
    <name type="scientific">Halocaridina rubra</name>
    <name type="common">Hawaiian red shrimp</name>
    <dbReference type="NCBI Taxonomy" id="373956"/>
    <lineage>
        <taxon>Eukaryota</taxon>
        <taxon>Metazoa</taxon>
        <taxon>Ecdysozoa</taxon>
        <taxon>Arthropoda</taxon>
        <taxon>Crustacea</taxon>
        <taxon>Multicrustacea</taxon>
        <taxon>Malacostraca</taxon>
        <taxon>Eumalacostraca</taxon>
        <taxon>Eucarida</taxon>
        <taxon>Decapoda</taxon>
        <taxon>Pleocyemata</taxon>
        <taxon>Caridea</taxon>
        <taxon>Atyoidea</taxon>
        <taxon>Atyidae</taxon>
        <taxon>Halocaridina</taxon>
    </lineage>
</organism>
<keyword evidence="3" id="KW-1185">Reference proteome</keyword>
<gene>
    <name evidence="2" type="ORF">SK128_009220</name>
</gene>
<sequence>SSSSTPTSPVPPVVGEKLNVRRMIELIRGSAGEESLKEMNRRLQSLLEETLSKNIQLHHDVENLSEQVHKLSKLAAQYTEI</sequence>
<name>A0AAN8X9D6_HALRR</name>
<dbReference type="InterPro" id="IPR026204">
    <property type="entry name" value="GRIPAP1"/>
</dbReference>
<feature type="coiled-coil region" evidence="1">
    <location>
        <begin position="47"/>
        <end position="81"/>
    </location>
</feature>
<dbReference type="GO" id="GO:0099152">
    <property type="term" value="P:regulation of neurotransmitter receptor transport, endosome to postsynaptic membrane"/>
    <property type="evidence" value="ECO:0007669"/>
    <property type="project" value="TreeGrafter"/>
</dbReference>
<protein>
    <submittedName>
        <fullName evidence="2">Uncharacterized protein</fullName>
    </submittedName>
</protein>
<dbReference type="GO" id="GO:0099158">
    <property type="term" value="P:regulation of recycling endosome localization within postsynapse"/>
    <property type="evidence" value="ECO:0007669"/>
    <property type="project" value="TreeGrafter"/>
</dbReference>
<evidence type="ECO:0000313" key="3">
    <source>
        <dbReference type="Proteomes" id="UP001381693"/>
    </source>
</evidence>
<reference evidence="2 3" key="1">
    <citation type="submission" date="2023-11" db="EMBL/GenBank/DDBJ databases">
        <title>Halocaridina rubra genome assembly.</title>
        <authorList>
            <person name="Smith C."/>
        </authorList>
    </citation>
    <scope>NUCLEOTIDE SEQUENCE [LARGE SCALE GENOMIC DNA]</scope>
    <source>
        <strain evidence="2">EP-1</strain>
        <tissue evidence="2">Whole</tissue>
    </source>
</reference>
<keyword evidence="1" id="KW-0175">Coiled coil</keyword>
<dbReference type="EMBL" id="JAXCGZ010006008">
    <property type="protein sequence ID" value="KAK7080280.1"/>
    <property type="molecule type" value="Genomic_DNA"/>
</dbReference>
<evidence type="ECO:0000256" key="1">
    <source>
        <dbReference type="SAM" id="Coils"/>
    </source>
</evidence>
<dbReference type="GO" id="GO:1905244">
    <property type="term" value="P:regulation of modification of synaptic structure"/>
    <property type="evidence" value="ECO:0007669"/>
    <property type="project" value="TreeGrafter"/>
</dbReference>
<proteinExistence type="predicted"/>
<dbReference type="AlphaFoldDB" id="A0AAN8X9D6"/>
<dbReference type="GO" id="GO:0098837">
    <property type="term" value="C:postsynaptic recycling endosome"/>
    <property type="evidence" value="ECO:0007669"/>
    <property type="project" value="TreeGrafter"/>
</dbReference>
<dbReference type="Proteomes" id="UP001381693">
    <property type="component" value="Unassembled WGS sequence"/>
</dbReference>
<dbReference type="GO" id="GO:0098978">
    <property type="term" value="C:glutamatergic synapse"/>
    <property type="evidence" value="ECO:0007669"/>
    <property type="project" value="TreeGrafter"/>
</dbReference>
<dbReference type="GO" id="GO:0098887">
    <property type="term" value="P:neurotransmitter receptor transport, endosome to postsynaptic membrane"/>
    <property type="evidence" value="ECO:0007669"/>
    <property type="project" value="TreeGrafter"/>
</dbReference>
<feature type="non-terminal residue" evidence="2">
    <location>
        <position position="1"/>
    </location>
</feature>
<dbReference type="GO" id="GO:0098998">
    <property type="term" value="C:extrinsic component of postsynaptic early endosome membrane"/>
    <property type="evidence" value="ECO:0007669"/>
    <property type="project" value="TreeGrafter"/>
</dbReference>
<evidence type="ECO:0000313" key="2">
    <source>
        <dbReference type="EMBL" id="KAK7080280.1"/>
    </source>
</evidence>
<accession>A0AAN8X9D6</accession>
<dbReference type="PANTHER" id="PTHR18978">
    <property type="entry name" value="GRIP-1 ASSOCIATED PROTEIN 1"/>
    <property type="match status" value="1"/>
</dbReference>